<feature type="transmembrane region" description="Helical" evidence="10">
    <location>
        <begin position="303"/>
        <end position="326"/>
    </location>
</feature>
<dbReference type="GO" id="GO:0007165">
    <property type="term" value="P:signal transduction"/>
    <property type="evidence" value="ECO:0007669"/>
    <property type="project" value="UniProtKB-KW"/>
</dbReference>
<keyword evidence="6 10" id="KW-1133">Transmembrane helix</keyword>
<name>A0AAJ7S9K4_9HYME</name>
<dbReference type="PANTHER" id="PTHR21137:SF35">
    <property type="entry name" value="ODORANT RECEPTOR 19A-RELATED"/>
    <property type="match status" value="1"/>
</dbReference>
<evidence type="ECO:0000256" key="8">
    <source>
        <dbReference type="ARBA" id="ARBA00023170"/>
    </source>
</evidence>
<feature type="transmembrane region" description="Helical" evidence="10">
    <location>
        <begin position="133"/>
        <end position="151"/>
    </location>
</feature>
<keyword evidence="8 10" id="KW-0675">Receptor</keyword>
<evidence type="ECO:0000256" key="2">
    <source>
        <dbReference type="ARBA" id="ARBA00022475"/>
    </source>
</evidence>
<dbReference type="GeneID" id="108630267"/>
<gene>
    <name evidence="12" type="primary">LOC108630267</name>
</gene>
<dbReference type="KEGG" id="ccal:108630267"/>
<evidence type="ECO:0000313" key="12">
    <source>
        <dbReference type="RefSeq" id="XP_026673816.1"/>
    </source>
</evidence>
<evidence type="ECO:0000256" key="10">
    <source>
        <dbReference type="RuleBase" id="RU351113"/>
    </source>
</evidence>
<sequence>MSKTKLDSLADYEWVVSLNRSSLKVIGVWPVKEDKRERLSPKFRAAVSLTIFIFCLIPCIFDLIKQCDSVVMIVNNFAYSVPLTITIMKFSVVLNKKEVLSPLVDMIAEDWAKSKPDIERNVMIRRARVGRTINVTGFIMGMFTILLIILLPRFGISIQFVKNGTDPKDVLPLPSYFFYDVHKTPLFEILYVTQTFGVILIINCYLGIDNLVGLLVLHISGQLKNLRVRLANIKESETFNYVLTAIVERHIRLISAIDVIESTFTLLLLLLLLYCGLITCIYGLLIITIFLEEKQISMVRAAFFASVIINAFVQMCLYCIAGQLLLSEAEGIFDAAYECGWTSLDPRKSKSLIFLMIRANKPIYITAGKILPMTMPTLCNVRCFLSALNYSFFLHLCEFLFLKLKPFQILKISFSYMSFLLTKMQ</sequence>
<evidence type="ECO:0000256" key="5">
    <source>
        <dbReference type="ARBA" id="ARBA00022725"/>
    </source>
</evidence>
<evidence type="ECO:0000256" key="7">
    <source>
        <dbReference type="ARBA" id="ARBA00023136"/>
    </source>
</evidence>
<proteinExistence type="inferred from homology"/>
<evidence type="ECO:0000256" key="1">
    <source>
        <dbReference type="ARBA" id="ARBA00004651"/>
    </source>
</evidence>
<evidence type="ECO:0000256" key="6">
    <source>
        <dbReference type="ARBA" id="ARBA00022989"/>
    </source>
</evidence>
<comment type="caution">
    <text evidence="10">Lacks conserved residue(s) required for the propagation of feature annotation.</text>
</comment>
<keyword evidence="11" id="KW-1185">Reference proteome</keyword>
<evidence type="ECO:0000256" key="9">
    <source>
        <dbReference type="ARBA" id="ARBA00023224"/>
    </source>
</evidence>
<evidence type="ECO:0000256" key="4">
    <source>
        <dbReference type="ARBA" id="ARBA00022692"/>
    </source>
</evidence>
<evidence type="ECO:0000313" key="11">
    <source>
        <dbReference type="Proteomes" id="UP000694925"/>
    </source>
</evidence>
<dbReference type="Proteomes" id="UP000694925">
    <property type="component" value="Unplaced"/>
</dbReference>
<dbReference type="PANTHER" id="PTHR21137">
    <property type="entry name" value="ODORANT RECEPTOR"/>
    <property type="match status" value="1"/>
</dbReference>
<keyword evidence="4 10" id="KW-0812">Transmembrane</keyword>
<keyword evidence="5 10" id="KW-0552">Olfaction</keyword>
<protein>
    <recommendedName>
        <fullName evidence="10">Odorant receptor</fullName>
    </recommendedName>
</protein>
<accession>A0AAJ7S9K4</accession>
<dbReference type="GO" id="GO:0005549">
    <property type="term" value="F:odorant binding"/>
    <property type="evidence" value="ECO:0007669"/>
    <property type="project" value="InterPro"/>
</dbReference>
<feature type="transmembrane region" description="Helical" evidence="10">
    <location>
        <begin position="266"/>
        <end position="291"/>
    </location>
</feature>
<feature type="transmembrane region" description="Helical" evidence="10">
    <location>
        <begin position="70"/>
        <end position="88"/>
    </location>
</feature>
<comment type="subcellular location">
    <subcellularLocation>
        <location evidence="1 10">Cell membrane</location>
        <topology evidence="1 10">Multi-pass membrane protein</topology>
    </subcellularLocation>
</comment>
<dbReference type="InterPro" id="IPR004117">
    <property type="entry name" value="7tm6_olfct_rcpt"/>
</dbReference>
<keyword evidence="9 10" id="KW-0807">Transducer</keyword>
<feature type="transmembrane region" description="Helical" evidence="10">
    <location>
        <begin position="45"/>
        <end position="64"/>
    </location>
</feature>
<dbReference type="Pfam" id="PF02949">
    <property type="entry name" value="7tm_6"/>
    <property type="match status" value="1"/>
</dbReference>
<dbReference type="GO" id="GO:0005886">
    <property type="term" value="C:plasma membrane"/>
    <property type="evidence" value="ECO:0007669"/>
    <property type="project" value="UniProtKB-SubCell"/>
</dbReference>
<keyword evidence="3 10" id="KW-0716">Sensory transduction</keyword>
<dbReference type="AlphaFoldDB" id="A0AAJ7S9K4"/>
<keyword evidence="2" id="KW-1003">Cell membrane</keyword>
<keyword evidence="7 10" id="KW-0472">Membrane</keyword>
<comment type="similarity">
    <text evidence="10">Belongs to the insect chemoreceptor superfamily. Heteromeric odorant receptor channel (TC 1.A.69) family.</text>
</comment>
<evidence type="ECO:0000256" key="3">
    <source>
        <dbReference type="ARBA" id="ARBA00022606"/>
    </source>
</evidence>
<feature type="transmembrane region" description="Helical" evidence="10">
    <location>
        <begin position="189"/>
        <end position="217"/>
    </location>
</feature>
<reference evidence="12" key="1">
    <citation type="submission" date="2025-08" db="UniProtKB">
        <authorList>
            <consortium name="RefSeq"/>
        </authorList>
    </citation>
    <scope>IDENTIFICATION</scope>
    <source>
        <tissue evidence="12">Whole body</tissue>
    </source>
</reference>
<dbReference type="GO" id="GO:0004984">
    <property type="term" value="F:olfactory receptor activity"/>
    <property type="evidence" value="ECO:0007669"/>
    <property type="project" value="InterPro"/>
</dbReference>
<dbReference type="RefSeq" id="XP_026673816.1">
    <property type="nucleotide sequence ID" value="XM_026818015.1"/>
</dbReference>
<organism evidence="11 12">
    <name type="scientific">Ceratina calcarata</name>
    <dbReference type="NCBI Taxonomy" id="156304"/>
    <lineage>
        <taxon>Eukaryota</taxon>
        <taxon>Metazoa</taxon>
        <taxon>Ecdysozoa</taxon>
        <taxon>Arthropoda</taxon>
        <taxon>Hexapoda</taxon>
        <taxon>Insecta</taxon>
        <taxon>Pterygota</taxon>
        <taxon>Neoptera</taxon>
        <taxon>Endopterygota</taxon>
        <taxon>Hymenoptera</taxon>
        <taxon>Apocrita</taxon>
        <taxon>Aculeata</taxon>
        <taxon>Apoidea</taxon>
        <taxon>Anthophila</taxon>
        <taxon>Apidae</taxon>
        <taxon>Ceratina</taxon>
        <taxon>Zadontomerus</taxon>
    </lineage>
</organism>